<name>M5AFW0_LEVBR</name>
<proteinExistence type="predicted"/>
<evidence type="ECO:0000313" key="3">
    <source>
        <dbReference type="Proteomes" id="UP000012042"/>
    </source>
</evidence>
<dbReference type="KEGG" id="lbk:LVISKB_2053"/>
<gene>
    <name evidence="2" type="ORF">LVISKB_2053</name>
</gene>
<accession>M5AFW0</accession>
<protein>
    <submittedName>
        <fullName evidence="2">Uncharacterized protein</fullName>
    </submittedName>
</protein>
<dbReference type="AlphaFoldDB" id="M5AFW0"/>
<keyword evidence="1" id="KW-0472">Membrane</keyword>
<evidence type="ECO:0000256" key="1">
    <source>
        <dbReference type="SAM" id="Phobius"/>
    </source>
</evidence>
<keyword evidence="1" id="KW-1133">Transmembrane helix</keyword>
<dbReference type="HOGENOM" id="CLU_3404127_0_0_9"/>
<dbReference type="Proteomes" id="UP000012042">
    <property type="component" value="Chromosome"/>
</dbReference>
<keyword evidence="1" id="KW-0812">Transmembrane</keyword>
<organism evidence="2 3">
    <name type="scientific">Levilactobacillus brevis KB290</name>
    <dbReference type="NCBI Taxonomy" id="1001583"/>
    <lineage>
        <taxon>Bacteria</taxon>
        <taxon>Bacillati</taxon>
        <taxon>Bacillota</taxon>
        <taxon>Bacilli</taxon>
        <taxon>Lactobacillales</taxon>
        <taxon>Lactobacillaceae</taxon>
        <taxon>Levilactobacillus</taxon>
    </lineage>
</organism>
<sequence>MSVADWETLMLLVVVWLPMIWVGRPPKRHG</sequence>
<feature type="transmembrane region" description="Helical" evidence="1">
    <location>
        <begin position="6"/>
        <end position="23"/>
    </location>
</feature>
<reference evidence="2 3" key="1">
    <citation type="journal article" date="2013" name="PLoS ONE">
        <title>Genomic Analysis by Deep Sequencing of the Probiotic Lactobacillus brevis KB290 Harboring Nine Plasmids Reveals Genomic Stability.</title>
        <authorList>
            <person name="Fukao M."/>
            <person name="Oshima K."/>
            <person name="Morita H."/>
            <person name="Toh H."/>
            <person name="Suda W."/>
            <person name="Kim S.W."/>
            <person name="Suzuki S."/>
            <person name="Yakabe T."/>
            <person name="Hattori M."/>
            <person name="Yajima N."/>
        </authorList>
    </citation>
    <scope>NUCLEOTIDE SEQUENCE [LARGE SCALE GENOMIC DNA]</scope>
    <source>
        <strain evidence="2 3">KB290</strain>
    </source>
</reference>
<dbReference type="EMBL" id="AP012167">
    <property type="protein sequence ID" value="BAN07688.1"/>
    <property type="molecule type" value="Genomic_DNA"/>
</dbReference>
<evidence type="ECO:0000313" key="2">
    <source>
        <dbReference type="EMBL" id="BAN07688.1"/>
    </source>
</evidence>